<reference evidence="8 10" key="1">
    <citation type="journal article" date="2020" name="Stud. Mycol.">
        <title>101 Dothideomycetes genomes: a test case for predicting lifestyles and emergence of pathogens.</title>
        <authorList>
            <person name="Haridas S."/>
            <person name="Albert R."/>
            <person name="Binder M."/>
            <person name="Bloem J."/>
            <person name="Labutti K."/>
            <person name="Salamov A."/>
            <person name="Andreopoulos B."/>
            <person name="Baker S."/>
            <person name="Barry K."/>
            <person name="Bills G."/>
            <person name="Bluhm B."/>
            <person name="Cannon C."/>
            <person name="Castanera R."/>
            <person name="Culley D."/>
            <person name="Daum C."/>
            <person name="Ezra D."/>
            <person name="Gonzalez J."/>
            <person name="Henrissat B."/>
            <person name="Kuo A."/>
            <person name="Liang C."/>
            <person name="Lipzen A."/>
            <person name="Lutzoni F."/>
            <person name="Magnuson J."/>
            <person name="Mondo S."/>
            <person name="Nolan M."/>
            <person name="Ohm R."/>
            <person name="Pangilinan J."/>
            <person name="Park H.-J."/>
            <person name="Ramirez L."/>
            <person name="Alfaro M."/>
            <person name="Sun H."/>
            <person name="Tritt A."/>
            <person name="Yoshinaga Y."/>
            <person name="Zwiers L.-H."/>
            <person name="Turgeon B."/>
            <person name="Goodwin S."/>
            <person name="Spatafora J."/>
            <person name="Crous P."/>
            <person name="Grigoriev I."/>
        </authorList>
    </citation>
    <scope>NUCLEOTIDE SEQUENCE</scope>
    <source>
        <strain evidence="8 10">CBS 304.34</strain>
    </source>
</reference>
<keyword evidence="4 6" id="KW-0472">Membrane</keyword>
<dbReference type="PANTHER" id="PTHR33048:SF129">
    <property type="entry name" value="INTEGRAL MEMBRANE PROTEIN-RELATED"/>
    <property type="match status" value="1"/>
</dbReference>
<evidence type="ECO:0000256" key="4">
    <source>
        <dbReference type="ARBA" id="ARBA00023136"/>
    </source>
</evidence>
<feature type="transmembrane region" description="Helical" evidence="6">
    <location>
        <begin position="15"/>
        <end position="36"/>
    </location>
</feature>
<keyword evidence="2 6" id="KW-0812">Transmembrane</keyword>
<dbReference type="InterPro" id="IPR049326">
    <property type="entry name" value="Rhodopsin_dom_fungi"/>
</dbReference>
<feature type="domain" description="Rhodopsin" evidence="7">
    <location>
        <begin position="154"/>
        <end position="207"/>
    </location>
</feature>
<organism evidence="8">
    <name type="scientific">Mytilinidion resinicola</name>
    <dbReference type="NCBI Taxonomy" id="574789"/>
    <lineage>
        <taxon>Eukaryota</taxon>
        <taxon>Fungi</taxon>
        <taxon>Dikarya</taxon>
        <taxon>Ascomycota</taxon>
        <taxon>Pezizomycotina</taxon>
        <taxon>Dothideomycetes</taxon>
        <taxon>Pleosporomycetidae</taxon>
        <taxon>Mytilinidiales</taxon>
        <taxon>Mytilinidiaceae</taxon>
        <taxon>Mytilinidion</taxon>
    </lineage>
</organism>
<protein>
    <recommendedName>
        <fullName evidence="7">Rhodopsin domain-containing protein</fullName>
    </recommendedName>
</protein>
<dbReference type="RefSeq" id="XP_033578582.1">
    <property type="nucleotide sequence ID" value="XM_033727905.1"/>
</dbReference>
<feature type="transmembrane region" description="Helical" evidence="6">
    <location>
        <begin position="43"/>
        <end position="63"/>
    </location>
</feature>
<keyword evidence="9" id="KW-1185">Reference proteome</keyword>
<feature type="transmembrane region" description="Helical" evidence="6">
    <location>
        <begin position="96"/>
        <end position="121"/>
    </location>
</feature>
<proteinExistence type="inferred from homology"/>
<dbReference type="Proteomes" id="UP000504636">
    <property type="component" value="Unplaced"/>
</dbReference>
<dbReference type="PANTHER" id="PTHR33048">
    <property type="entry name" value="PTH11-LIKE INTEGRAL MEMBRANE PROTEIN (AFU_ORTHOLOGUE AFUA_5G11245)"/>
    <property type="match status" value="1"/>
</dbReference>
<evidence type="ECO:0000256" key="6">
    <source>
        <dbReference type="SAM" id="Phobius"/>
    </source>
</evidence>
<dbReference type="GO" id="GO:0016020">
    <property type="term" value="C:membrane"/>
    <property type="evidence" value="ECO:0007669"/>
    <property type="project" value="UniProtKB-SubCell"/>
</dbReference>
<evidence type="ECO:0000313" key="8">
    <source>
        <dbReference type="EMBL" id="KAF2811618.1"/>
    </source>
</evidence>
<dbReference type="EMBL" id="MU003698">
    <property type="protein sequence ID" value="KAF2811618.1"/>
    <property type="molecule type" value="Genomic_DNA"/>
</dbReference>
<dbReference type="InterPro" id="IPR052337">
    <property type="entry name" value="SAT4-like"/>
</dbReference>
<evidence type="ECO:0000256" key="3">
    <source>
        <dbReference type="ARBA" id="ARBA00022989"/>
    </source>
</evidence>
<feature type="transmembrane region" description="Helical" evidence="6">
    <location>
        <begin position="180"/>
        <end position="201"/>
    </location>
</feature>
<evidence type="ECO:0000313" key="9">
    <source>
        <dbReference type="Proteomes" id="UP000504636"/>
    </source>
</evidence>
<reference evidence="10" key="2">
    <citation type="submission" date="2020-04" db="EMBL/GenBank/DDBJ databases">
        <authorList>
            <consortium name="NCBI Genome Project"/>
        </authorList>
    </citation>
    <scope>NUCLEOTIDE SEQUENCE</scope>
    <source>
        <strain evidence="10">CBS 304.34</strain>
    </source>
</reference>
<name>A0A6A6YST0_9PEZI</name>
<comment type="similarity">
    <text evidence="5">Belongs to the SAT4 family.</text>
</comment>
<dbReference type="OrthoDB" id="5401779at2759"/>
<accession>A0A6A6YST0</accession>
<evidence type="ECO:0000256" key="1">
    <source>
        <dbReference type="ARBA" id="ARBA00004141"/>
    </source>
</evidence>
<comment type="subcellular location">
    <subcellularLocation>
        <location evidence="1">Membrane</location>
        <topology evidence="1">Multi-pass membrane protein</topology>
    </subcellularLocation>
</comment>
<feature type="transmembrane region" description="Helical" evidence="6">
    <location>
        <begin position="133"/>
        <end position="160"/>
    </location>
</feature>
<evidence type="ECO:0000313" key="10">
    <source>
        <dbReference type="RefSeq" id="XP_033578582.1"/>
    </source>
</evidence>
<dbReference type="Pfam" id="PF20684">
    <property type="entry name" value="Fung_rhodopsin"/>
    <property type="match status" value="2"/>
</dbReference>
<evidence type="ECO:0000259" key="7">
    <source>
        <dbReference type="Pfam" id="PF20684"/>
    </source>
</evidence>
<gene>
    <name evidence="8 10" type="ORF">BDZ99DRAFT_569614</name>
</gene>
<evidence type="ECO:0000256" key="5">
    <source>
        <dbReference type="ARBA" id="ARBA00038359"/>
    </source>
</evidence>
<evidence type="ECO:0000256" key="2">
    <source>
        <dbReference type="ARBA" id="ARBA00022692"/>
    </source>
</evidence>
<feature type="domain" description="Rhodopsin" evidence="7">
    <location>
        <begin position="35"/>
        <end position="153"/>
    </location>
</feature>
<dbReference type="AlphaFoldDB" id="A0A6A6YST0"/>
<sequence length="372" mass="40868">METPGAASTDHHTKVAFILGFLITLTTLMLTFFVLRIYARLSIIGYFGIEDWLVAGAVLGILVETVDGCVSTKYGAGYHIQDFKPEWAVPYARTSFISGAVFPICVAFPKLSLCITYLRIFPSKGNRNFCYTAIVYLICWLISITLVTLFACSVCITAVIRLIYLEKVFTAPDFAYNGAIIWVTTSVELNIGIICSCLHTVKPLLKKWFPRTFGSSNDRHISDYPNTKPRSYGIISDRSFPFKSLGGDGGKDMGLERPEAVAKNPFHSRTRSSSSTVTNVPMVPLKEEYKGIGGARVEAWAEGGEGRGAVPLHGITYTQSVTVDSRSVGGPGDVDIEQAIGRSGDEEAVGLRKEINDTDSEEWIMNDQGRRD</sequence>
<dbReference type="GeneID" id="54468798"/>
<keyword evidence="3 6" id="KW-1133">Transmembrane helix</keyword>
<reference evidence="10" key="3">
    <citation type="submission" date="2025-04" db="UniProtKB">
        <authorList>
            <consortium name="RefSeq"/>
        </authorList>
    </citation>
    <scope>IDENTIFICATION</scope>
    <source>
        <strain evidence="10">CBS 304.34</strain>
    </source>
</reference>